<dbReference type="Proteomes" id="UP000784294">
    <property type="component" value="Unassembled WGS sequence"/>
</dbReference>
<name>A0A3S5CMD3_9PLAT</name>
<reference evidence="2" key="1">
    <citation type="submission" date="2018-11" db="EMBL/GenBank/DDBJ databases">
        <authorList>
            <consortium name="Pathogen Informatics"/>
        </authorList>
    </citation>
    <scope>NUCLEOTIDE SEQUENCE</scope>
</reference>
<feature type="compositionally biased region" description="Polar residues" evidence="1">
    <location>
        <begin position="33"/>
        <end position="44"/>
    </location>
</feature>
<protein>
    <submittedName>
        <fullName evidence="2">Uncharacterized protein</fullName>
    </submittedName>
</protein>
<organism evidence="2 3">
    <name type="scientific">Protopolystoma xenopodis</name>
    <dbReference type="NCBI Taxonomy" id="117903"/>
    <lineage>
        <taxon>Eukaryota</taxon>
        <taxon>Metazoa</taxon>
        <taxon>Spiralia</taxon>
        <taxon>Lophotrochozoa</taxon>
        <taxon>Platyhelminthes</taxon>
        <taxon>Monogenea</taxon>
        <taxon>Polyopisthocotylea</taxon>
        <taxon>Polystomatidea</taxon>
        <taxon>Polystomatidae</taxon>
        <taxon>Protopolystoma</taxon>
    </lineage>
</organism>
<dbReference type="EMBL" id="CAAALY010046997">
    <property type="protein sequence ID" value="VEL20550.1"/>
    <property type="molecule type" value="Genomic_DNA"/>
</dbReference>
<evidence type="ECO:0000313" key="3">
    <source>
        <dbReference type="Proteomes" id="UP000784294"/>
    </source>
</evidence>
<evidence type="ECO:0000256" key="1">
    <source>
        <dbReference type="SAM" id="MobiDB-lite"/>
    </source>
</evidence>
<sequence length="232" mass="24698">MNSDFGSNSDSSSGLDGAEIETGTVASAPMASRANTPASLQSPSHLDAAVQTLPSYSARAASSFSRNRCTIKGPSSYSRSAISLSKASGSGILHLPSRTSSPVEEESSIDEASPGISWACLSGREPSVGRRPRCKVNASTLEDVGALGRSVRFRLNTRNKSTRSVSHFGSAEDNREQNGQLDDAQIRCTVEPWEVLGRHPHPNEVRASRICLRNTSNANVQVCIIANHEGLF</sequence>
<gene>
    <name evidence="2" type="ORF">PXEA_LOCUS13990</name>
</gene>
<accession>A0A3S5CMD3</accession>
<feature type="region of interest" description="Disordered" evidence="1">
    <location>
        <begin position="1"/>
        <end position="45"/>
    </location>
</feature>
<dbReference type="AlphaFoldDB" id="A0A3S5CMD3"/>
<comment type="caution">
    <text evidence="2">The sequence shown here is derived from an EMBL/GenBank/DDBJ whole genome shotgun (WGS) entry which is preliminary data.</text>
</comment>
<feature type="compositionally biased region" description="Low complexity" evidence="1">
    <location>
        <begin position="1"/>
        <end position="17"/>
    </location>
</feature>
<keyword evidence="3" id="KW-1185">Reference proteome</keyword>
<evidence type="ECO:0000313" key="2">
    <source>
        <dbReference type="EMBL" id="VEL20550.1"/>
    </source>
</evidence>
<proteinExistence type="predicted"/>